<dbReference type="KEGG" id="dwd:DSCW_08370"/>
<organism evidence="3 4">
    <name type="scientific">Desulfosarcina widdelii</name>
    <dbReference type="NCBI Taxonomy" id="947919"/>
    <lineage>
        <taxon>Bacteria</taxon>
        <taxon>Pseudomonadati</taxon>
        <taxon>Thermodesulfobacteriota</taxon>
        <taxon>Desulfobacteria</taxon>
        <taxon>Desulfobacterales</taxon>
        <taxon>Desulfosarcinaceae</taxon>
        <taxon>Desulfosarcina</taxon>
    </lineage>
</organism>
<sequence length="198" mass="22922">MLRALSTRYATFYFTDFAVIMDILLYGTGQIHSYMLPRSSGGKPVEDFCHLSNLLGNLWWSEKHRTHKRYLASRQVLHRARKSSAPLNSVLPAVFVVPSVKASSLVRLQLDSSDLTPSNLESKIKTAYRRQAMKHHPDLGGSRETFLKIQEAYEKLTEWAQRPTFIHRKGFPDKWLYEGARNRWIKPIMPRKNKTGSF</sequence>
<feature type="transmembrane region" description="Helical" evidence="1">
    <location>
        <begin position="12"/>
        <end position="29"/>
    </location>
</feature>
<evidence type="ECO:0000259" key="2">
    <source>
        <dbReference type="PROSITE" id="PS50076"/>
    </source>
</evidence>
<evidence type="ECO:0000313" key="4">
    <source>
        <dbReference type="Proteomes" id="UP000427769"/>
    </source>
</evidence>
<protein>
    <recommendedName>
        <fullName evidence="2">J domain-containing protein</fullName>
    </recommendedName>
</protein>
<dbReference type="CDD" id="cd06257">
    <property type="entry name" value="DnaJ"/>
    <property type="match status" value="1"/>
</dbReference>
<dbReference type="Pfam" id="PF00226">
    <property type="entry name" value="DnaJ"/>
    <property type="match status" value="1"/>
</dbReference>
<dbReference type="Proteomes" id="UP000427769">
    <property type="component" value="Chromosome"/>
</dbReference>
<dbReference type="EMBL" id="AP021875">
    <property type="protein sequence ID" value="BBO73420.1"/>
    <property type="molecule type" value="Genomic_DNA"/>
</dbReference>
<dbReference type="SUPFAM" id="SSF46565">
    <property type="entry name" value="Chaperone J-domain"/>
    <property type="match status" value="1"/>
</dbReference>
<keyword evidence="4" id="KW-1185">Reference proteome</keyword>
<evidence type="ECO:0000256" key="1">
    <source>
        <dbReference type="SAM" id="Phobius"/>
    </source>
</evidence>
<name>A0A5K7YYH1_9BACT</name>
<dbReference type="InterPro" id="IPR001623">
    <property type="entry name" value="DnaJ_domain"/>
</dbReference>
<dbReference type="Gene3D" id="1.10.287.110">
    <property type="entry name" value="DnaJ domain"/>
    <property type="match status" value="1"/>
</dbReference>
<dbReference type="PROSITE" id="PS50076">
    <property type="entry name" value="DNAJ_2"/>
    <property type="match status" value="1"/>
</dbReference>
<reference evidence="3 4" key="1">
    <citation type="submission" date="2019-11" db="EMBL/GenBank/DDBJ databases">
        <title>Comparative genomics of hydrocarbon-degrading Desulfosarcina strains.</title>
        <authorList>
            <person name="Watanabe M."/>
            <person name="Kojima H."/>
            <person name="Fukui M."/>
        </authorList>
    </citation>
    <scope>NUCLEOTIDE SEQUENCE [LARGE SCALE GENOMIC DNA]</scope>
    <source>
        <strain evidence="3 4">PP31</strain>
    </source>
</reference>
<dbReference type="InterPro" id="IPR036869">
    <property type="entry name" value="J_dom_sf"/>
</dbReference>
<keyword evidence="1" id="KW-0812">Transmembrane</keyword>
<dbReference type="SMART" id="SM00271">
    <property type="entry name" value="DnaJ"/>
    <property type="match status" value="1"/>
</dbReference>
<keyword evidence="1" id="KW-1133">Transmembrane helix</keyword>
<dbReference type="AlphaFoldDB" id="A0A5K7YYH1"/>
<feature type="domain" description="J" evidence="2">
    <location>
        <begin position="103"/>
        <end position="176"/>
    </location>
</feature>
<gene>
    <name evidence="3" type="ORF">DSCW_08370</name>
</gene>
<keyword evidence="1" id="KW-0472">Membrane</keyword>
<accession>A0A5K7YYH1</accession>
<proteinExistence type="predicted"/>
<evidence type="ECO:0000313" key="3">
    <source>
        <dbReference type="EMBL" id="BBO73420.1"/>
    </source>
</evidence>